<comment type="caution">
    <text evidence="2">The sequence shown here is derived from an EMBL/GenBank/DDBJ whole genome shotgun (WGS) entry which is preliminary data.</text>
</comment>
<keyword evidence="3" id="KW-1185">Reference proteome</keyword>
<dbReference type="EMBL" id="CAXAMM010005524">
    <property type="protein sequence ID" value="CAK9007554.1"/>
    <property type="molecule type" value="Genomic_DNA"/>
</dbReference>
<organism evidence="2 3">
    <name type="scientific">Durusdinium trenchii</name>
    <dbReference type="NCBI Taxonomy" id="1381693"/>
    <lineage>
        <taxon>Eukaryota</taxon>
        <taxon>Sar</taxon>
        <taxon>Alveolata</taxon>
        <taxon>Dinophyceae</taxon>
        <taxon>Suessiales</taxon>
        <taxon>Symbiodiniaceae</taxon>
        <taxon>Durusdinium</taxon>
    </lineage>
</organism>
<proteinExistence type="predicted"/>
<gene>
    <name evidence="1" type="ORF">SCF082_LOCUS9489</name>
    <name evidence="2" type="ORF">SCF082_LOCUS9505</name>
</gene>
<name>A0ABP0IZW0_9DINO</name>
<evidence type="ECO:0000313" key="1">
    <source>
        <dbReference type="EMBL" id="CAK9007515.1"/>
    </source>
</evidence>
<dbReference type="Proteomes" id="UP001642464">
    <property type="component" value="Unassembled WGS sequence"/>
</dbReference>
<dbReference type="EMBL" id="CAXAMM010005513">
    <property type="protein sequence ID" value="CAK9007515.1"/>
    <property type="molecule type" value="Genomic_DNA"/>
</dbReference>
<reference evidence="2 3" key="1">
    <citation type="submission" date="2024-02" db="EMBL/GenBank/DDBJ databases">
        <authorList>
            <person name="Chen Y."/>
            <person name="Shah S."/>
            <person name="Dougan E. K."/>
            <person name="Thang M."/>
            <person name="Chan C."/>
        </authorList>
    </citation>
    <scope>NUCLEOTIDE SEQUENCE [LARGE SCALE GENOMIC DNA]</scope>
</reference>
<evidence type="ECO:0000313" key="3">
    <source>
        <dbReference type="Proteomes" id="UP001642464"/>
    </source>
</evidence>
<accession>A0ABP0IZW0</accession>
<sequence>MLILDIIRKLLGSTNEFHMESFMVQGKATLSFVGTMAACGFGRWMTKYKAWLKKKKQCPRKASCKVEEVTEEPLTPTDQYDSEVWVYRLGEVHRAAFLAMARGYTPVIIVSPPS</sequence>
<protein>
    <submittedName>
        <fullName evidence="2">Uncharacterized protein</fullName>
    </submittedName>
</protein>
<evidence type="ECO:0000313" key="2">
    <source>
        <dbReference type="EMBL" id="CAK9007554.1"/>
    </source>
</evidence>